<dbReference type="PIRSF" id="PIRSF038133">
    <property type="entry name" value="HAT_Nua4_EAF3/MRG15"/>
    <property type="match status" value="1"/>
</dbReference>
<feature type="region of interest" description="Disordered" evidence="8">
    <location>
        <begin position="107"/>
        <end position="196"/>
    </location>
</feature>
<dbReference type="InterPro" id="IPR053820">
    <property type="entry name" value="MSL3_chromo-like"/>
</dbReference>
<evidence type="ECO:0000259" key="10">
    <source>
        <dbReference type="Pfam" id="PF22732"/>
    </source>
</evidence>
<accession>A0ABX6F3L9</accession>
<keyword evidence="7" id="KW-0539">Nucleus</keyword>
<protein>
    <recommendedName>
        <fullName evidence="3">Chromatin modification-related protein EAF3</fullName>
    </recommendedName>
</protein>
<dbReference type="Pfam" id="PF22732">
    <property type="entry name" value="MSL3_chromo-like"/>
    <property type="match status" value="1"/>
</dbReference>
<evidence type="ECO:0000256" key="2">
    <source>
        <dbReference type="ARBA" id="ARBA00009093"/>
    </source>
</evidence>
<feature type="domain" description="MSL3 chromodomain-like" evidence="10">
    <location>
        <begin position="58"/>
        <end position="98"/>
    </location>
</feature>
<evidence type="ECO:0000256" key="7">
    <source>
        <dbReference type="ARBA" id="ARBA00023242"/>
    </source>
</evidence>
<dbReference type="PROSITE" id="PS51640">
    <property type="entry name" value="MRG"/>
    <property type="match status" value="1"/>
</dbReference>
<dbReference type="Pfam" id="PF05712">
    <property type="entry name" value="MRG"/>
    <property type="match status" value="1"/>
</dbReference>
<dbReference type="SUPFAM" id="SSF54160">
    <property type="entry name" value="Chromo domain-like"/>
    <property type="match status" value="1"/>
</dbReference>
<feature type="compositionally biased region" description="Low complexity" evidence="8">
    <location>
        <begin position="107"/>
        <end position="123"/>
    </location>
</feature>
<feature type="compositionally biased region" description="Basic and acidic residues" evidence="8">
    <location>
        <begin position="139"/>
        <end position="150"/>
    </location>
</feature>
<reference evidence="11 12" key="1">
    <citation type="submission" date="2016-03" db="EMBL/GenBank/DDBJ databases">
        <title>How can Kluyveromyces marxianus grow so fast - potential evolutionary course in Saccharomyces Complex revealed by comparative genomics.</title>
        <authorList>
            <person name="Mo W."/>
            <person name="Lu W."/>
            <person name="Yang X."/>
            <person name="Qi J."/>
            <person name="Lv H."/>
        </authorList>
    </citation>
    <scope>NUCLEOTIDE SEQUENCE [LARGE SCALE GENOMIC DNA]</scope>
    <source>
        <strain evidence="11 12">FIM1</strain>
    </source>
</reference>
<evidence type="ECO:0000256" key="8">
    <source>
        <dbReference type="SAM" id="MobiDB-lite"/>
    </source>
</evidence>
<dbReference type="PANTHER" id="PTHR10880:SF15">
    <property type="entry name" value="MSL COMPLEX SUBUNIT 3"/>
    <property type="match status" value="1"/>
</dbReference>
<evidence type="ECO:0000313" key="12">
    <source>
        <dbReference type="Proteomes" id="UP000422736"/>
    </source>
</evidence>
<sequence length="375" mass="41728">MSIELENKCLCYHGPLLYVAKVLRVYNEQKRTISSKEYTDLSIDDERAEADRPPEDMRGIACYFIHYQGWKASWDEWVGLDRIRPYTEENLELKKSLVEQAKAKAASANASASAGSGSNASAKRVGKKKIGVRRVGRPSKKDKELERRALSENSPGLSETSKSSGAGSGTPGTPGAGLDRKSASPPPNSKSPPQMALLNKRSHPKIYIKIPIALRSVLVDDWENVTKDRQLVQLPSSHPLDEILHQFYTDMAGSLASPVDQAQLSEFINGIKLYFNLSLGKLLLYRLERIQFADLLKKYPNKQPTQVYGTVHLLRLITLLPEMIESSNVDDQTAKIIVKHCDSLLDWIASHVPSTVPMDTYINTSSQYEGVALSM</sequence>
<dbReference type="InterPro" id="IPR008676">
    <property type="entry name" value="MRG"/>
</dbReference>
<dbReference type="Proteomes" id="UP000422736">
    <property type="component" value="Chromosome 7"/>
</dbReference>
<evidence type="ECO:0000256" key="4">
    <source>
        <dbReference type="ARBA" id="ARBA00022853"/>
    </source>
</evidence>
<comment type="subcellular location">
    <subcellularLocation>
        <location evidence="1">Nucleus</location>
    </subcellularLocation>
</comment>
<evidence type="ECO:0000256" key="6">
    <source>
        <dbReference type="ARBA" id="ARBA00023163"/>
    </source>
</evidence>
<evidence type="ECO:0000256" key="1">
    <source>
        <dbReference type="ARBA" id="ARBA00004123"/>
    </source>
</evidence>
<evidence type="ECO:0000256" key="3">
    <source>
        <dbReference type="ARBA" id="ARBA00018505"/>
    </source>
</evidence>
<feature type="compositionally biased region" description="Basic residues" evidence="8">
    <location>
        <begin position="124"/>
        <end position="138"/>
    </location>
</feature>
<keyword evidence="6" id="KW-0804">Transcription</keyword>
<dbReference type="InterPro" id="IPR038217">
    <property type="entry name" value="MRG_C_sf"/>
</dbReference>
<dbReference type="PANTHER" id="PTHR10880">
    <property type="entry name" value="MORTALITY FACTOR 4-LIKE PROTEIN"/>
    <property type="match status" value="1"/>
</dbReference>
<dbReference type="Gene3D" id="1.10.274.30">
    <property type="entry name" value="MRG domain"/>
    <property type="match status" value="1"/>
</dbReference>
<organism evidence="11 12">
    <name type="scientific">Kluyveromyces marxianus</name>
    <name type="common">Yeast</name>
    <name type="synonym">Candida kefyr</name>
    <dbReference type="NCBI Taxonomy" id="4911"/>
    <lineage>
        <taxon>Eukaryota</taxon>
        <taxon>Fungi</taxon>
        <taxon>Dikarya</taxon>
        <taxon>Ascomycota</taxon>
        <taxon>Saccharomycotina</taxon>
        <taxon>Saccharomycetes</taxon>
        <taxon>Saccharomycetales</taxon>
        <taxon>Saccharomycetaceae</taxon>
        <taxon>Kluyveromyces</taxon>
    </lineage>
</organism>
<keyword evidence="5" id="KW-0805">Transcription regulation</keyword>
<feature type="compositionally biased region" description="Polar residues" evidence="8">
    <location>
        <begin position="151"/>
        <end position="163"/>
    </location>
</feature>
<keyword evidence="12" id="KW-1185">Reference proteome</keyword>
<feature type="domain" description="MRG" evidence="9">
    <location>
        <begin position="200"/>
        <end position="352"/>
    </location>
</feature>
<evidence type="ECO:0000256" key="5">
    <source>
        <dbReference type="ARBA" id="ARBA00023015"/>
    </source>
</evidence>
<evidence type="ECO:0000259" key="9">
    <source>
        <dbReference type="Pfam" id="PF05712"/>
    </source>
</evidence>
<dbReference type="EMBL" id="CP015061">
    <property type="protein sequence ID" value="QGN18385.1"/>
    <property type="molecule type" value="Genomic_DNA"/>
</dbReference>
<evidence type="ECO:0000313" key="11">
    <source>
        <dbReference type="EMBL" id="QGN18385.1"/>
    </source>
</evidence>
<dbReference type="Gene3D" id="2.30.30.140">
    <property type="match status" value="1"/>
</dbReference>
<dbReference type="InterPro" id="IPR026541">
    <property type="entry name" value="MRG_dom"/>
</dbReference>
<name>A0ABX6F3L9_KLUMA</name>
<gene>
    <name evidence="11" type="primary">EAF3</name>
    <name evidence="11" type="ORF">FIM1_4712</name>
</gene>
<feature type="compositionally biased region" description="Gly residues" evidence="8">
    <location>
        <begin position="166"/>
        <end position="175"/>
    </location>
</feature>
<comment type="similarity">
    <text evidence="2">Belongs to the MRG family.</text>
</comment>
<keyword evidence="4" id="KW-0156">Chromatin regulator</keyword>
<proteinExistence type="inferred from homology"/>
<dbReference type="InterPro" id="IPR016197">
    <property type="entry name" value="Chromo-like_dom_sf"/>
</dbReference>